<dbReference type="SUPFAM" id="SSF55729">
    <property type="entry name" value="Acyl-CoA N-acyltransferases (Nat)"/>
    <property type="match status" value="1"/>
</dbReference>
<dbReference type="OrthoDB" id="2744543at2759"/>
<dbReference type="InterPro" id="IPR016181">
    <property type="entry name" value="Acyl_CoA_acyltransferase"/>
</dbReference>
<accession>A0A165UEV2</accession>
<evidence type="ECO:0000313" key="3">
    <source>
        <dbReference type="Proteomes" id="UP000076727"/>
    </source>
</evidence>
<dbReference type="PANTHER" id="PTHR42791">
    <property type="entry name" value="GNAT FAMILY ACETYLTRANSFERASE"/>
    <property type="match status" value="1"/>
</dbReference>
<evidence type="ECO:0000259" key="1">
    <source>
        <dbReference type="PROSITE" id="PS51186"/>
    </source>
</evidence>
<dbReference type="EMBL" id="KV429032">
    <property type="protein sequence ID" value="KZT74809.1"/>
    <property type="molecule type" value="Genomic_DNA"/>
</dbReference>
<gene>
    <name evidence="2" type="ORF">DAEQUDRAFT_719990</name>
</gene>
<name>A0A165UEV2_9APHY</name>
<reference evidence="2 3" key="1">
    <citation type="journal article" date="2016" name="Mol. Biol. Evol.">
        <title>Comparative Genomics of Early-Diverging Mushroom-Forming Fungi Provides Insights into the Origins of Lignocellulose Decay Capabilities.</title>
        <authorList>
            <person name="Nagy L.G."/>
            <person name="Riley R."/>
            <person name="Tritt A."/>
            <person name="Adam C."/>
            <person name="Daum C."/>
            <person name="Floudas D."/>
            <person name="Sun H."/>
            <person name="Yadav J.S."/>
            <person name="Pangilinan J."/>
            <person name="Larsson K.H."/>
            <person name="Matsuura K."/>
            <person name="Barry K."/>
            <person name="Labutti K."/>
            <person name="Kuo R."/>
            <person name="Ohm R.A."/>
            <person name="Bhattacharya S.S."/>
            <person name="Shirouzu T."/>
            <person name="Yoshinaga Y."/>
            <person name="Martin F.M."/>
            <person name="Grigoriev I.V."/>
            <person name="Hibbett D.S."/>
        </authorList>
    </citation>
    <scope>NUCLEOTIDE SEQUENCE [LARGE SCALE GENOMIC DNA]</scope>
    <source>
        <strain evidence="2 3">L-15889</strain>
    </source>
</reference>
<dbReference type="Proteomes" id="UP000076727">
    <property type="component" value="Unassembled WGS sequence"/>
</dbReference>
<dbReference type="InterPro" id="IPR052523">
    <property type="entry name" value="Trichothecene_AcTrans"/>
</dbReference>
<sequence>MSLLAQGALYLGETPKPELLAFSDLPHTVDAAVRANADDPLGHYMHDTPDNHETPAERANRTKVAIYLMFIDDIRRGESWTINHGDSILRFSPAPVTVPRGRKALNDLIAGIINNFLNIYKIFQTKEQGKRRAEFRDKLKATIEKALSDRVPELISLDGLSTAPERQGLGYASILVSELAAMADAQSRGIWLLTNFHTTTFYARFGFKVAGTFLMGEGNPTWDKDPVVVCIMLREHDEKSALLLP</sequence>
<evidence type="ECO:0000313" key="2">
    <source>
        <dbReference type="EMBL" id="KZT74809.1"/>
    </source>
</evidence>
<keyword evidence="3" id="KW-1185">Reference proteome</keyword>
<dbReference type="STRING" id="1314783.A0A165UEV2"/>
<dbReference type="Pfam" id="PF13508">
    <property type="entry name" value="Acetyltransf_7"/>
    <property type="match status" value="1"/>
</dbReference>
<dbReference type="PROSITE" id="PS51186">
    <property type="entry name" value="GNAT"/>
    <property type="match status" value="1"/>
</dbReference>
<proteinExistence type="predicted"/>
<dbReference type="PANTHER" id="PTHR42791:SF1">
    <property type="entry name" value="N-ACETYLTRANSFERASE DOMAIN-CONTAINING PROTEIN"/>
    <property type="match status" value="1"/>
</dbReference>
<dbReference type="InterPro" id="IPR000182">
    <property type="entry name" value="GNAT_dom"/>
</dbReference>
<protein>
    <recommendedName>
        <fullName evidence="1">N-acetyltransferase domain-containing protein</fullName>
    </recommendedName>
</protein>
<dbReference type="GO" id="GO:0016747">
    <property type="term" value="F:acyltransferase activity, transferring groups other than amino-acyl groups"/>
    <property type="evidence" value="ECO:0007669"/>
    <property type="project" value="InterPro"/>
</dbReference>
<feature type="domain" description="N-acetyltransferase" evidence="1">
    <location>
        <begin position="96"/>
        <end position="228"/>
    </location>
</feature>
<dbReference type="Gene3D" id="3.40.630.30">
    <property type="match status" value="1"/>
</dbReference>
<dbReference type="AlphaFoldDB" id="A0A165UEV2"/>
<organism evidence="2 3">
    <name type="scientific">Daedalea quercina L-15889</name>
    <dbReference type="NCBI Taxonomy" id="1314783"/>
    <lineage>
        <taxon>Eukaryota</taxon>
        <taxon>Fungi</taxon>
        <taxon>Dikarya</taxon>
        <taxon>Basidiomycota</taxon>
        <taxon>Agaricomycotina</taxon>
        <taxon>Agaricomycetes</taxon>
        <taxon>Polyporales</taxon>
        <taxon>Fomitopsis</taxon>
    </lineage>
</organism>